<dbReference type="Proteomes" id="UP000712600">
    <property type="component" value="Unassembled WGS sequence"/>
</dbReference>
<evidence type="ECO:0000313" key="2">
    <source>
        <dbReference type="EMBL" id="KAF3521947.1"/>
    </source>
</evidence>
<dbReference type="EMBL" id="QGKX02001347">
    <property type="protein sequence ID" value="KAF3521947.1"/>
    <property type="molecule type" value="Genomic_DNA"/>
</dbReference>
<accession>A0A8S9PGG3</accession>
<evidence type="ECO:0000256" key="1">
    <source>
        <dbReference type="SAM" id="MobiDB-lite"/>
    </source>
</evidence>
<gene>
    <name evidence="2" type="ORF">F2Q69_00050106</name>
</gene>
<feature type="region of interest" description="Disordered" evidence="1">
    <location>
        <begin position="24"/>
        <end position="53"/>
    </location>
</feature>
<name>A0A8S9PGG3_BRACR</name>
<reference evidence="2" key="1">
    <citation type="submission" date="2019-12" db="EMBL/GenBank/DDBJ databases">
        <title>Genome sequencing and annotation of Brassica cretica.</title>
        <authorList>
            <person name="Studholme D.J."/>
            <person name="Sarris P."/>
        </authorList>
    </citation>
    <scope>NUCLEOTIDE SEQUENCE</scope>
    <source>
        <strain evidence="2">PFS-109/04</strain>
        <tissue evidence="2">Leaf</tissue>
    </source>
</reference>
<proteinExistence type="predicted"/>
<comment type="caution">
    <text evidence="2">The sequence shown here is derived from an EMBL/GenBank/DDBJ whole genome shotgun (WGS) entry which is preliminary data.</text>
</comment>
<dbReference type="AlphaFoldDB" id="A0A8S9PGG3"/>
<protein>
    <submittedName>
        <fullName evidence="2">Uncharacterized protein</fullName>
    </submittedName>
</protein>
<organism evidence="2 3">
    <name type="scientific">Brassica cretica</name>
    <name type="common">Mustard</name>
    <dbReference type="NCBI Taxonomy" id="69181"/>
    <lineage>
        <taxon>Eukaryota</taxon>
        <taxon>Viridiplantae</taxon>
        <taxon>Streptophyta</taxon>
        <taxon>Embryophyta</taxon>
        <taxon>Tracheophyta</taxon>
        <taxon>Spermatophyta</taxon>
        <taxon>Magnoliopsida</taxon>
        <taxon>eudicotyledons</taxon>
        <taxon>Gunneridae</taxon>
        <taxon>Pentapetalae</taxon>
        <taxon>rosids</taxon>
        <taxon>malvids</taxon>
        <taxon>Brassicales</taxon>
        <taxon>Brassicaceae</taxon>
        <taxon>Brassiceae</taxon>
        <taxon>Brassica</taxon>
    </lineage>
</organism>
<evidence type="ECO:0000313" key="3">
    <source>
        <dbReference type="Proteomes" id="UP000712600"/>
    </source>
</evidence>
<sequence length="53" mass="5579">MLPVAVLHSEGRVSGNGRVVCKELRRGRSGPRSCSGGDSGPWSWRDGDGGPRS</sequence>